<gene>
    <name evidence="1" type="ORF">MEUPH1_LOCUS26860</name>
</gene>
<dbReference type="EMBL" id="CARXXK010001085">
    <property type="protein sequence ID" value="CAI6373063.1"/>
    <property type="molecule type" value="Genomic_DNA"/>
</dbReference>
<dbReference type="AlphaFoldDB" id="A0AAV0XY38"/>
<evidence type="ECO:0000313" key="2">
    <source>
        <dbReference type="Proteomes" id="UP001160148"/>
    </source>
</evidence>
<protein>
    <submittedName>
        <fullName evidence="1">Uncharacterized protein</fullName>
    </submittedName>
</protein>
<keyword evidence="2" id="KW-1185">Reference proteome</keyword>
<reference evidence="1 2" key="1">
    <citation type="submission" date="2023-01" db="EMBL/GenBank/DDBJ databases">
        <authorList>
            <person name="Whitehead M."/>
        </authorList>
    </citation>
    <scope>NUCLEOTIDE SEQUENCE [LARGE SCALE GENOMIC DNA]</scope>
</reference>
<name>A0AAV0XY38_9HEMI</name>
<evidence type="ECO:0000313" key="1">
    <source>
        <dbReference type="EMBL" id="CAI6373063.1"/>
    </source>
</evidence>
<accession>A0AAV0XY38</accession>
<dbReference type="Proteomes" id="UP001160148">
    <property type="component" value="Unassembled WGS sequence"/>
</dbReference>
<sequence length="98" mass="11587">MNAGIIGNEMADEQASIAINNNENFLISQMSYDDSKKCINYYTKNKRQRIWNVQNTKVNEICTRDIYCWSNPKLNRKEVTVLNRLRINYVNHQTRLNS</sequence>
<comment type="caution">
    <text evidence="1">The sequence shown here is derived from an EMBL/GenBank/DDBJ whole genome shotgun (WGS) entry which is preliminary data.</text>
</comment>
<proteinExistence type="predicted"/>
<organism evidence="1 2">
    <name type="scientific">Macrosiphum euphorbiae</name>
    <name type="common">potato aphid</name>
    <dbReference type="NCBI Taxonomy" id="13131"/>
    <lineage>
        <taxon>Eukaryota</taxon>
        <taxon>Metazoa</taxon>
        <taxon>Ecdysozoa</taxon>
        <taxon>Arthropoda</taxon>
        <taxon>Hexapoda</taxon>
        <taxon>Insecta</taxon>
        <taxon>Pterygota</taxon>
        <taxon>Neoptera</taxon>
        <taxon>Paraneoptera</taxon>
        <taxon>Hemiptera</taxon>
        <taxon>Sternorrhyncha</taxon>
        <taxon>Aphidomorpha</taxon>
        <taxon>Aphidoidea</taxon>
        <taxon>Aphididae</taxon>
        <taxon>Macrosiphini</taxon>
        <taxon>Macrosiphum</taxon>
    </lineage>
</organism>